<evidence type="ECO:0000256" key="2">
    <source>
        <dbReference type="ARBA" id="ARBA00022448"/>
    </source>
</evidence>
<reference evidence="7" key="3">
    <citation type="submission" date="2020-11" db="EMBL/GenBank/DDBJ databases">
        <title>Agrobacterium vitis strain K377 genome.</title>
        <authorList>
            <person name="Xi H."/>
        </authorList>
    </citation>
    <scope>NUCLEOTIDE SEQUENCE</scope>
    <source>
        <strain evidence="7">K377</strain>
    </source>
</reference>
<evidence type="ECO:0000313" key="7">
    <source>
        <dbReference type="EMBL" id="MBF2714184.1"/>
    </source>
</evidence>
<dbReference type="AlphaFoldDB" id="A0A109CXW7"/>
<name>A0A109CXW7_AGRVI</name>
<reference evidence="8 9" key="2">
    <citation type="submission" date="2019-12" db="EMBL/GenBank/DDBJ databases">
        <title>Whole-genome sequencing of Allorhizobium vitis.</title>
        <authorList>
            <person name="Gan H.M."/>
            <person name="Szegedi E."/>
            <person name="Burr T."/>
            <person name="Savka M.A."/>
        </authorList>
    </citation>
    <scope>NUCLEOTIDE SEQUENCE [LARGE SCALE GENOMIC DNA]</scope>
    <source>
        <strain evidence="8 9">CG989</strain>
    </source>
</reference>
<feature type="chain" id="PRO_5013474161" evidence="4">
    <location>
        <begin position="24"/>
        <end position="297"/>
    </location>
</feature>
<reference evidence="6 10" key="1">
    <citation type="submission" date="2018-08" db="EMBL/GenBank/DDBJ databases">
        <title>Genome sequencing of Agrobacterium vitis strain ICMP 10754.</title>
        <authorList>
            <person name="Visnovsky S.B."/>
            <person name="Pitman A.R."/>
        </authorList>
    </citation>
    <scope>NUCLEOTIDE SEQUENCE [LARGE SCALE GENOMIC DNA]</scope>
    <source>
        <strain evidence="6 10">ICMP 10754</strain>
    </source>
</reference>
<dbReference type="EMBL" id="JACXXJ020000003">
    <property type="protein sequence ID" value="MBF2714184.1"/>
    <property type="molecule type" value="Genomic_DNA"/>
</dbReference>
<dbReference type="PROSITE" id="PS51257">
    <property type="entry name" value="PROKAR_LIPOPROTEIN"/>
    <property type="match status" value="1"/>
</dbReference>
<dbReference type="PANTHER" id="PTHR30085:SF2">
    <property type="entry name" value="GLUTAMATE_ASPARTATE IMPORT SOLUTE-BINDING PROTEIN"/>
    <property type="match status" value="1"/>
</dbReference>
<evidence type="ECO:0000256" key="3">
    <source>
        <dbReference type="ARBA" id="ARBA00022729"/>
    </source>
</evidence>
<feature type="domain" description="Solute-binding protein family 3/N-terminal" evidence="5">
    <location>
        <begin position="36"/>
        <end position="269"/>
    </location>
</feature>
<dbReference type="SMART" id="SM00062">
    <property type="entry name" value="PBPb"/>
    <property type="match status" value="1"/>
</dbReference>
<dbReference type="GO" id="GO:0006865">
    <property type="term" value="P:amino acid transport"/>
    <property type="evidence" value="ECO:0007669"/>
    <property type="project" value="TreeGrafter"/>
</dbReference>
<dbReference type="InterPro" id="IPR001638">
    <property type="entry name" value="Solute-binding_3/MltF_N"/>
</dbReference>
<evidence type="ECO:0000313" key="10">
    <source>
        <dbReference type="Proteomes" id="UP000436911"/>
    </source>
</evidence>
<dbReference type="CDD" id="cd13688">
    <property type="entry name" value="PBP2_GltI_DEBP"/>
    <property type="match status" value="1"/>
</dbReference>
<dbReference type="OrthoDB" id="7240770at2"/>
<evidence type="ECO:0000256" key="1">
    <source>
        <dbReference type="ARBA" id="ARBA00010333"/>
    </source>
</evidence>
<dbReference type="Proteomes" id="UP000655037">
    <property type="component" value="Unassembled WGS sequence"/>
</dbReference>
<gene>
    <name evidence="6" type="ORF">DXT89_24720</name>
    <name evidence="8" type="ORF">GOZ95_26450</name>
    <name evidence="7" type="ORF">IEI95_007985</name>
</gene>
<dbReference type="Gene3D" id="3.40.190.10">
    <property type="entry name" value="Periplasmic binding protein-like II"/>
    <property type="match status" value="2"/>
</dbReference>
<dbReference type="Pfam" id="PF00497">
    <property type="entry name" value="SBP_bac_3"/>
    <property type="match status" value="1"/>
</dbReference>
<dbReference type="Proteomes" id="UP000436692">
    <property type="component" value="Unassembled WGS sequence"/>
</dbReference>
<accession>A0A109CXW7</accession>
<keyword evidence="3 4" id="KW-0732">Signal</keyword>
<evidence type="ECO:0000256" key="4">
    <source>
        <dbReference type="SAM" id="SignalP"/>
    </source>
</evidence>
<evidence type="ECO:0000313" key="6">
    <source>
        <dbReference type="EMBL" id="KAA3520785.1"/>
    </source>
</evidence>
<dbReference type="SUPFAM" id="SSF53850">
    <property type="entry name" value="Periplasmic binding protein-like II"/>
    <property type="match status" value="1"/>
</dbReference>
<evidence type="ECO:0000313" key="9">
    <source>
        <dbReference type="Proteomes" id="UP000436692"/>
    </source>
</evidence>
<organism evidence="6 10">
    <name type="scientific">Agrobacterium vitis</name>
    <name type="common">Rhizobium vitis</name>
    <dbReference type="NCBI Taxonomy" id="373"/>
    <lineage>
        <taxon>Bacteria</taxon>
        <taxon>Pseudomonadati</taxon>
        <taxon>Pseudomonadota</taxon>
        <taxon>Alphaproteobacteria</taxon>
        <taxon>Hyphomicrobiales</taxon>
        <taxon>Rhizobiaceae</taxon>
        <taxon>Rhizobium/Agrobacterium group</taxon>
        <taxon>Agrobacterium</taxon>
    </lineage>
</organism>
<comment type="caution">
    <text evidence="6">The sequence shown here is derived from an EMBL/GenBank/DDBJ whole genome shotgun (WGS) entry which is preliminary data.</text>
</comment>
<sequence>MRSIGTALTALTLACVATANALAGEATLDKIARSGVITLGYRQTEPPFSYKTPSGDIIGFSMDLCQHVAADIGKHLKREDLKLEYVLATPATRFILVKNGTIDIECAATTNNAERRKTVEFSYPDFLTATQFVTRRSDSITSIEDLTGRTVTSASGTVNIDQLNTINREKKLSIAVIATKTNEEAFNLVVSERAHAFVMDGILLAAMIAQSDDPSKYLLSEDMLSKPEPYGLMLRKDDEAFKTVVNDSLRKLFMSPEMDAIYAKWFTSPIPPSGMNLNLPMSGVLKKAYADPVEYKD</sequence>
<dbReference type="GO" id="GO:0030288">
    <property type="term" value="C:outer membrane-bounded periplasmic space"/>
    <property type="evidence" value="ECO:0007669"/>
    <property type="project" value="TreeGrafter"/>
</dbReference>
<dbReference type="Proteomes" id="UP000436911">
    <property type="component" value="Unassembled WGS sequence"/>
</dbReference>
<dbReference type="EMBL" id="QUSG01000025">
    <property type="protein sequence ID" value="KAA3520785.1"/>
    <property type="molecule type" value="Genomic_DNA"/>
</dbReference>
<dbReference type="InterPro" id="IPR051455">
    <property type="entry name" value="Bact_solute-bind_prot3"/>
</dbReference>
<evidence type="ECO:0000259" key="5">
    <source>
        <dbReference type="SMART" id="SM00062"/>
    </source>
</evidence>
<proteinExistence type="inferred from homology"/>
<protein>
    <submittedName>
        <fullName evidence="6">Amino acid ABC transporter substrate-binding protein</fullName>
    </submittedName>
    <submittedName>
        <fullName evidence="8">Transporter substrate-binding domain-containing protein</fullName>
    </submittedName>
</protein>
<feature type="signal peptide" evidence="4">
    <location>
        <begin position="1"/>
        <end position="23"/>
    </location>
</feature>
<dbReference type="GO" id="GO:0005576">
    <property type="term" value="C:extracellular region"/>
    <property type="evidence" value="ECO:0007669"/>
    <property type="project" value="TreeGrafter"/>
</dbReference>
<dbReference type="EMBL" id="WPHM01000025">
    <property type="protein sequence ID" value="MUZ60965.1"/>
    <property type="molecule type" value="Genomic_DNA"/>
</dbReference>
<keyword evidence="2" id="KW-0813">Transport</keyword>
<comment type="similarity">
    <text evidence="1">Belongs to the bacterial solute-binding protein 3 family.</text>
</comment>
<dbReference type="PANTHER" id="PTHR30085">
    <property type="entry name" value="AMINO ACID ABC TRANSPORTER PERMEASE"/>
    <property type="match status" value="1"/>
</dbReference>
<evidence type="ECO:0000313" key="8">
    <source>
        <dbReference type="EMBL" id="MUZ60965.1"/>
    </source>
</evidence>